<keyword evidence="1" id="KW-0732">Signal</keyword>
<evidence type="ECO:0000313" key="3">
    <source>
        <dbReference type="Proteomes" id="UP001055156"/>
    </source>
</evidence>
<dbReference type="Proteomes" id="UP001055156">
    <property type="component" value="Unassembled WGS sequence"/>
</dbReference>
<reference evidence="2" key="2">
    <citation type="submission" date="2021-08" db="EMBL/GenBank/DDBJ databases">
        <authorList>
            <person name="Tani A."/>
            <person name="Ola A."/>
            <person name="Ogura Y."/>
            <person name="Katsura K."/>
            <person name="Hayashi T."/>
        </authorList>
    </citation>
    <scope>NUCLEOTIDE SEQUENCE</scope>
    <source>
        <strain evidence="2">NBRC 15689</strain>
    </source>
</reference>
<keyword evidence="3" id="KW-1185">Reference proteome</keyword>
<dbReference type="EMBL" id="BPQV01000010">
    <property type="protein sequence ID" value="GJE28577.1"/>
    <property type="molecule type" value="Genomic_DNA"/>
</dbReference>
<protein>
    <submittedName>
        <fullName evidence="2">Uncharacterized protein</fullName>
    </submittedName>
</protein>
<dbReference type="PROSITE" id="PS51257">
    <property type="entry name" value="PROKAR_LIPOPROTEIN"/>
    <property type="match status" value="1"/>
</dbReference>
<feature type="signal peptide" evidence="1">
    <location>
        <begin position="1"/>
        <end position="19"/>
    </location>
</feature>
<proteinExistence type="predicted"/>
<feature type="chain" id="PRO_5047518934" evidence="1">
    <location>
        <begin position="20"/>
        <end position="109"/>
    </location>
</feature>
<gene>
    <name evidence="2" type="ORF">LKMONMHP_3449</name>
</gene>
<accession>A0ABQ4TE14</accession>
<name>A0ABQ4TE14_METOR</name>
<comment type="caution">
    <text evidence="2">The sequence shown here is derived from an EMBL/GenBank/DDBJ whole genome shotgun (WGS) entry which is preliminary data.</text>
</comment>
<sequence>MRTVLLVGALLLVPGAASAACQCVCAAGKSRAACSLPTDVEPICMQICPEKIGSDSVAASPISSGLGGGLGGSLASGAAAAQASGLARAMSQGLPGGLSGAGDPRLLER</sequence>
<evidence type="ECO:0000313" key="2">
    <source>
        <dbReference type="EMBL" id="GJE28577.1"/>
    </source>
</evidence>
<organism evidence="2 3">
    <name type="scientific">Methylobacterium organophilum</name>
    <dbReference type="NCBI Taxonomy" id="410"/>
    <lineage>
        <taxon>Bacteria</taxon>
        <taxon>Pseudomonadati</taxon>
        <taxon>Pseudomonadota</taxon>
        <taxon>Alphaproteobacteria</taxon>
        <taxon>Hyphomicrobiales</taxon>
        <taxon>Methylobacteriaceae</taxon>
        <taxon>Methylobacterium</taxon>
    </lineage>
</organism>
<reference evidence="2" key="1">
    <citation type="journal article" date="2021" name="Front. Microbiol.">
        <title>Comprehensive Comparative Genomics and Phenotyping of Methylobacterium Species.</title>
        <authorList>
            <person name="Alessa O."/>
            <person name="Ogura Y."/>
            <person name="Fujitani Y."/>
            <person name="Takami H."/>
            <person name="Hayashi T."/>
            <person name="Sahin N."/>
            <person name="Tani A."/>
        </authorList>
    </citation>
    <scope>NUCLEOTIDE SEQUENCE</scope>
    <source>
        <strain evidence="2">NBRC 15689</strain>
    </source>
</reference>
<dbReference type="RefSeq" id="WP_238312517.1">
    <property type="nucleotide sequence ID" value="NZ_BPQV01000010.1"/>
</dbReference>
<evidence type="ECO:0000256" key="1">
    <source>
        <dbReference type="SAM" id="SignalP"/>
    </source>
</evidence>